<protein>
    <submittedName>
        <fullName evidence="2">Uncharacterized protein</fullName>
    </submittedName>
</protein>
<sequence>MPFKATEKDEDTSFKPSGHVSSTLKKKKRTRSQTEVNSIDAETPLPRRRTRQSISAPDKVVVYENCDKTGLPIQLAVHWDLQEMHKYIFGHGFRWSKFLKTSEIALKHS</sequence>
<proteinExistence type="predicted"/>
<gene>
    <name evidence="2" type="ORF">K435DRAFT_812475</name>
</gene>
<accession>A0A4V4HB05</accession>
<feature type="region of interest" description="Disordered" evidence="1">
    <location>
        <begin position="1"/>
        <end position="56"/>
    </location>
</feature>
<name>A0A4V4HB05_DENBC</name>
<organism evidence="2 3">
    <name type="scientific">Dendrothele bispora (strain CBS 962.96)</name>
    <dbReference type="NCBI Taxonomy" id="1314807"/>
    <lineage>
        <taxon>Eukaryota</taxon>
        <taxon>Fungi</taxon>
        <taxon>Dikarya</taxon>
        <taxon>Basidiomycota</taxon>
        <taxon>Agaricomycotina</taxon>
        <taxon>Agaricomycetes</taxon>
        <taxon>Agaricomycetidae</taxon>
        <taxon>Agaricales</taxon>
        <taxon>Agaricales incertae sedis</taxon>
        <taxon>Dendrothele</taxon>
    </lineage>
</organism>
<evidence type="ECO:0000256" key="1">
    <source>
        <dbReference type="SAM" id="MobiDB-lite"/>
    </source>
</evidence>
<evidence type="ECO:0000313" key="2">
    <source>
        <dbReference type="EMBL" id="THU77415.1"/>
    </source>
</evidence>
<dbReference type="Proteomes" id="UP000297245">
    <property type="component" value="Unassembled WGS sequence"/>
</dbReference>
<keyword evidence="3" id="KW-1185">Reference proteome</keyword>
<reference evidence="2 3" key="1">
    <citation type="journal article" date="2019" name="Nat. Ecol. Evol.">
        <title>Megaphylogeny resolves global patterns of mushroom evolution.</title>
        <authorList>
            <person name="Varga T."/>
            <person name="Krizsan K."/>
            <person name="Foldi C."/>
            <person name="Dima B."/>
            <person name="Sanchez-Garcia M."/>
            <person name="Sanchez-Ramirez S."/>
            <person name="Szollosi G.J."/>
            <person name="Szarkandi J.G."/>
            <person name="Papp V."/>
            <person name="Albert L."/>
            <person name="Andreopoulos W."/>
            <person name="Angelini C."/>
            <person name="Antonin V."/>
            <person name="Barry K.W."/>
            <person name="Bougher N.L."/>
            <person name="Buchanan P."/>
            <person name="Buyck B."/>
            <person name="Bense V."/>
            <person name="Catcheside P."/>
            <person name="Chovatia M."/>
            <person name="Cooper J."/>
            <person name="Damon W."/>
            <person name="Desjardin D."/>
            <person name="Finy P."/>
            <person name="Geml J."/>
            <person name="Haridas S."/>
            <person name="Hughes K."/>
            <person name="Justo A."/>
            <person name="Karasinski D."/>
            <person name="Kautmanova I."/>
            <person name="Kiss B."/>
            <person name="Kocsube S."/>
            <person name="Kotiranta H."/>
            <person name="LaButti K.M."/>
            <person name="Lechner B.E."/>
            <person name="Liimatainen K."/>
            <person name="Lipzen A."/>
            <person name="Lukacs Z."/>
            <person name="Mihaltcheva S."/>
            <person name="Morgado L.N."/>
            <person name="Niskanen T."/>
            <person name="Noordeloos M.E."/>
            <person name="Ohm R.A."/>
            <person name="Ortiz-Santana B."/>
            <person name="Ovrebo C."/>
            <person name="Racz N."/>
            <person name="Riley R."/>
            <person name="Savchenko A."/>
            <person name="Shiryaev A."/>
            <person name="Soop K."/>
            <person name="Spirin V."/>
            <person name="Szebenyi C."/>
            <person name="Tomsovsky M."/>
            <person name="Tulloss R.E."/>
            <person name="Uehling J."/>
            <person name="Grigoriev I.V."/>
            <person name="Vagvolgyi C."/>
            <person name="Papp T."/>
            <person name="Martin F.M."/>
            <person name="Miettinen O."/>
            <person name="Hibbett D.S."/>
            <person name="Nagy L.G."/>
        </authorList>
    </citation>
    <scope>NUCLEOTIDE SEQUENCE [LARGE SCALE GENOMIC DNA]</scope>
    <source>
        <strain evidence="2 3">CBS 962.96</strain>
    </source>
</reference>
<dbReference type="EMBL" id="ML180444">
    <property type="protein sequence ID" value="THU77415.1"/>
    <property type="molecule type" value="Genomic_DNA"/>
</dbReference>
<feature type="compositionally biased region" description="Basic and acidic residues" evidence="1">
    <location>
        <begin position="1"/>
        <end position="13"/>
    </location>
</feature>
<evidence type="ECO:0000313" key="3">
    <source>
        <dbReference type="Proteomes" id="UP000297245"/>
    </source>
</evidence>
<dbReference type="AlphaFoldDB" id="A0A4V4HB05"/>